<accession>A0A8S0YR97</accession>
<evidence type="ECO:0000313" key="3">
    <source>
        <dbReference type="Proteomes" id="UP000494106"/>
    </source>
</evidence>
<sequence>MSHDQSFHDERANVTVRQKGLSRAKSMESIIPFSLDSTDAEDIFSCLDLSSGHDIEIIETVRAQNKQLKQQLDTANHEIDNLHLEVNQLKNMITAQKQQISSLKEICKTPTQTYKQQVNSKRRISRRVLMDNTRFIDSKDDVSRTESGTVVDQNNILEPETLQTTGELCQEANTNKTNFESVRNTYIFGGRQCRHLSIMLTKSRLNTRYEKYSFSSIIKPEATSMEILRPLYSTKFQDGDKFILSIGEHDDNPMHITSELSAALKLLQNHHVIVLGITQNKYLNESKLNEMLKLICSQFTSCNFVTLHSNNNYYNENYTIDTLCKWCNLINVTIDQYDYNLKYIKHIKLRLRDVQNNSKSVLLFSSKLSTTTLLKQKTIPDYFPIVKKDKELTDSCSQHIKPPFAVFQGFRGGESPSSGPNVCKTSSTHNTSSPQTSNYNFFCTD</sequence>
<dbReference type="OrthoDB" id="7490061at2759"/>
<dbReference type="EMBL" id="CADEBC010000070">
    <property type="protein sequence ID" value="CAB3221755.1"/>
    <property type="molecule type" value="Genomic_DNA"/>
</dbReference>
<keyword evidence="1" id="KW-0175">Coiled coil</keyword>
<name>A0A8S0YR97_ARCPL</name>
<feature type="coiled-coil region" evidence="1">
    <location>
        <begin position="58"/>
        <end position="106"/>
    </location>
</feature>
<evidence type="ECO:0000256" key="1">
    <source>
        <dbReference type="SAM" id="Coils"/>
    </source>
</evidence>
<proteinExistence type="predicted"/>
<dbReference type="Proteomes" id="UP000494106">
    <property type="component" value="Unassembled WGS sequence"/>
</dbReference>
<comment type="caution">
    <text evidence="2">The sequence shown here is derived from an EMBL/GenBank/DDBJ whole genome shotgun (WGS) entry which is preliminary data.</text>
</comment>
<reference evidence="2 3" key="1">
    <citation type="submission" date="2020-04" db="EMBL/GenBank/DDBJ databases">
        <authorList>
            <person name="Wallbank WR R."/>
            <person name="Pardo Diaz C."/>
            <person name="Kozak K."/>
            <person name="Martin S."/>
            <person name="Jiggins C."/>
            <person name="Moest M."/>
            <person name="Warren A I."/>
            <person name="Byers J.R.P. K."/>
            <person name="Montejo-Kovacevich G."/>
            <person name="Yen C E."/>
        </authorList>
    </citation>
    <scope>NUCLEOTIDE SEQUENCE [LARGE SCALE GENOMIC DNA]</scope>
</reference>
<gene>
    <name evidence="2" type="ORF">APLA_LOCUS701</name>
</gene>
<keyword evidence="3" id="KW-1185">Reference proteome</keyword>
<evidence type="ECO:0000313" key="2">
    <source>
        <dbReference type="EMBL" id="CAB3221755.1"/>
    </source>
</evidence>
<protein>
    <submittedName>
        <fullName evidence="2">Uncharacterized protein</fullName>
    </submittedName>
</protein>
<organism evidence="2 3">
    <name type="scientific">Arctia plantaginis</name>
    <name type="common">Wood tiger moth</name>
    <name type="synonym">Phalaena plantaginis</name>
    <dbReference type="NCBI Taxonomy" id="874455"/>
    <lineage>
        <taxon>Eukaryota</taxon>
        <taxon>Metazoa</taxon>
        <taxon>Ecdysozoa</taxon>
        <taxon>Arthropoda</taxon>
        <taxon>Hexapoda</taxon>
        <taxon>Insecta</taxon>
        <taxon>Pterygota</taxon>
        <taxon>Neoptera</taxon>
        <taxon>Endopterygota</taxon>
        <taxon>Lepidoptera</taxon>
        <taxon>Glossata</taxon>
        <taxon>Ditrysia</taxon>
        <taxon>Noctuoidea</taxon>
        <taxon>Erebidae</taxon>
        <taxon>Arctiinae</taxon>
        <taxon>Arctia</taxon>
    </lineage>
</organism>
<dbReference type="AlphaFoldDB" id="A0A8S0YR97"/>